<dbReference type="InterPro" id="IPR002921">
    <property type="entry name" value="Fungal_lipase-type"/>
</dbReference>
<dbReference type="Pfam" id="PF01764">
    <property type="entry name" value="Lipase_3"/>
    <property type="match status" value="1"/>
</dbReference>
<sequence>MTKPSRPIAVVAASCAAFLLVTLFFIQVRFIAGTLNLLPLPHATAEAAENPLTTSTNGNTVQAEYCSEAIAANNFGNPTGRTSTSLTLNDAWFDTSPYSYNHSLATSCAVLSAVCNSESRFYSSDGAEYPYAERALGALGFSHVRTESYALRSTVVDQVGALMNGTHNSAAYTFAQKPLDAANADTLVFVGVRGTYGAEWVSNFSFLDPSGEDIDHAGYLTAEQEVLTALQAYLSDIGANPAHTRILITGHSRGGAIANLLAAELVDRSSTSLALAPADGVYAYTFAAPGSTRAETRDAAAYKGIFNVVNPADLVPQLPLAAWGYGRYGTTVELPSATDERFADSFATMQQAYLENTGYLDTCSVDTLASLDSFEERAAQSLPTADSFLSPLGIVAAAGELAYLDWGEALVAHYPDTYIAWMQALDPAALSFVHTV</sequence>
<dbReference type="RefSeq" id="WP_283831121.1">
    <property type="nucleotide sequence ID" value="NZ_JASJEU010000006.1"/>
</dbReference>
<dbReference type="Proteomes" id="UP001232750">
    <property type="component" value="Unassembled WGS sequence"/>
</dbReference>
<protein>
    <submittedName>
        <fullName evidence="2">Lipase family protein</fullName>
    </submittedName>
</protein>
<dbReference type="PANTHER" id="PTHR45856">
    <property type="entry name" value="ALPHA/BETA-HYDROLASES SUPERFAMILY PROTEIN"/>
    <property type="match status" value="1"/>
</dbReference>
<dbReference type="PANTHER" id="PTHR45856:SF24">
    <property type="entry name" value="FUNGAL LIPASE-LIKE DOMAIN-CONTAINING PROTEIN"/>
    <property type="match status" value="1"/>
</dbReference>
<dbReference type="EMBL" id="JASJEU010000006">
    <property type="protein sequence ID" value="MDJ1649776.1"/>
    <property type="molecule type" value="Genomic_DNA"/>
</dbReference>
<comment type="caution">
    <text evidence="2">The sequence shown here is derived from an EMBL/GenBank/DDBJ whole genome shotgun (WGS) entry which is preliminary data.</text>
</comment>
<keyword evidence="3" id="KW-1185">Reference proteome</keyword>
<reference evidence="2 3" key="1">
    <citation type="submission" date="2023-05" db="EMBL/GenBank/DDBJ databases">
        <title>Gordonibacter KGMB12511T sp. nov., isolated from faeces of healthy Korean.</title>
        <authorList>
            <person name="Kim H.S."/>
            <person name="Kim J.-S."/>
            <person name="Suh M.K."/>
            <person name="Eom M.K."/>
            <person name="Do H.E."/>
            <person name="Lee J.-S."/>
        </authorList>
    </citation>
    <scope>NUCLEOTIDE SEQUENCE [LARGE SCALE GENOMIC DNA]</scope>
    <source>
        <strain evidence="2 3">KGMB12511</strain>
    </source>
</reference>
<feature type="domain" description="Fungal lipase-type" evidence="1">
    <location>
        <begin position="192"/>
        <end position="321"/>
    </location>
</feature>
<gene>
    <name evidence="2" type="ORF">QNJ86_03090</name>
</gene>
<dbReference type="SUPFAM" id="SSF53474">
    <property type="entry name" value="alpha/beta-Hydrolases"/>
    <property type="match status" value="1"/>
</dbReference>
<organism evidence="2 3">
    <name type="scientific">Gordonibacter faecis</name>
    <dbReference type="NCBI Taxonomy" id="3047475"/>
    <lineage>
        <taxon>Bacteria</taxon>
        <taxon>Bacillati</taxon>
        <taxon>Actinomycetota</taxon>
        <taxon>Coriobacteriia</taxon>
        <taxon>Eggerthellales</taxon>
        <taxon>Eggerthellaceae</taxon>
        <taxon>Gordonibacter</taxon>
    </lineage>
</organism>
<evidence type="ECO:0000313" key="2">
    <source>
        <dbReference type="EMBL" id="MDJ1649776.1"/>
    </source>
</evidence>
<dbReference type="InterPro" id="IPR029058">
    <property type="entry name" value="AB_hydrolase_fold"/>
</dbReference>
<evidence type="ECO:0000313" key="3">
    <source>
        <dbReference type="Proteomes" id="UP001232750"/>
    </source>
</evidence>
<dbReference type="InterPro" id="IPR051218">
    <property type="entry name" value="Sec_MonoDiacylglyc_Lipase"/>
</dbReference>
<proteinExistence type="predicted"/>
<evidence type="ECO:0000259" key="1">
    <source>
        <dbReference type="Pfam" id="PF01764"/>
    </source>
</evidence>
<accession>A0ABT7DJT1</accession>
<dbReference type="Gene3D" id="3.40.50.1820">
    <property type="entry name" value="alpha/beta hydrolase"/>
    <property type="match status" value="1"/>
</dbReference>
<name>A0ABT7DJT1_9ACTN</name>